<feature type="region of interest" description="Disordered" evidence="1">
    <location>
        <begin position="1"/>
        <end position="25"/>
    </location>
</feature>
<protein>
    <submittedName>
        <fullName evidence="2">Uncharacterized protein</fullName>
    </submittedName>
</protein>
<evidence type="ECO:0000313" key="3">
    <source>
        <dbReference type="Proteomes" id="UP001500063"/>
    </source>
</evidence>
<gene>
    <name evidence="2" type="ORF">GCM10010319_07460</name>
</gene>
<feature type="compositionally biased region" description="Basic and acidic residues" evidence="1">
    <location>
        <begin position="1"/>
        <end position="14"/>
    </location>
</feature>
<dbReference type="EMBL" id="BAAABW010000002">
    <property type="protein sequence ID" value="GAA0333981.1"/>
    <property type="molecule type" value="Genomic_DNA"/>
</dbReference>
<proteinExistence type="predicted"/>
<sequence length="51" mass="5410">MCDRASSRASERALRAGPRQPQVQRALQKEPVSVVLVECAAEEVAAAASDT</sequence>
<evidence type="ECO:0000313" key="2">
    <source>
        <dbReference type="EMBL" id="GAA0333981.1"/>
    </source>
</evidence>
<keyword evidence="3" id="KW-1185">Reference proteome</keyword>
<organism evidence="2 3">
    <name type="scientific">Streptomyces blastmyceticus</name>
    <dbReference type="NCBI Taxonomy" id="68180"/>
    <lineage>
        <taxon>Bacteria</taxon>
        <taxon>Bacillati</taxon>
        <taxon>Actinomycetota</taxon>
        <taxon>Actinomycetes</taxon>
        <taxon>Kitasatosporales</taxon>
        <taxon>Streptomycetaceae</taxon>
        <taxon>Streptomyces</taxon>
    </lineage>
</organism>
<comment type="caution">
    <text evidence="2">The sequence shown here is derived from an EMBL/GenBank/DDBJ whole genome shotgun (WGS) entry which is preliminary data.</text>
</comment>
<accession>A0ABN0WDQ5</accession>
<name>A0ABN0WDQ5_9ACTN</name>
<dbReference type="Proteomes" id="UP001500063">
    <property type="component" value="Unassembled WGS sequence"/>
</dbReference>
<reference evidence="2 3" key="1">
    <citation type="journal article" date="2019" name="Int. J. Syst. Evol. Microbiol.">
        <title>The Global Catalogue of Microorganisms (GCM) 10K type strain sequencing project: providing services to taxonomists for standard genome sequencing and annotation.</title>
        <authorList>
            <consortium name="The Broad Institute Genomics Platform"/>
            <consortium name="The Broad Institute Genome Sequencing Center for Infectious Disease"/>
            <person name="Wu L."/>
            <person name="Ma J."/>
        </authorList>
    </citation>
    <scope>NUCLEOTIDE SEQUENCE [LARGE SCALE GENOMIC DNA]</scope>
    <source>
        <strain evidence="2 3">JCM 4565</strain>
    </source>
</reference>
<evidence type="ECO:0000256" key="1">
    <source>
        <dbReference type="SAM" id="MobiDB-lite"/>
    </source>
</evidence>